<gene>
    <name evidence="1" type="ORF">DHETER_LOCUS14377</name>
</gene>
<comment type="caution">
    <text evidence="1">The sequence shown here is derived from an EMBL/GenBank/DDBJ whole genome shotgun (WGS) entry which is preliminary data.</text>
</comment>
<name>A0ACA9QFR7_9GLOM</name>
<feature type="non-terminal residue" evidence="1">
    <location>
        <position position="189"/>
    </location>
</feature>
<dbReference type="EMBL" id="CAJVPU010043824">
    <property type="protein sequence ID" value="CAG8746478.1"/>
    <property type="molecule type" value="Genomic_DNA"/>
</dbReference>
<evidence type="ECO:0000313" key="2">
    <source>
        <dbReference type="Proteomes" id="UP000789702"/>
    </source>
</evidence>
<evidence type="ECO:0000313" key="1">
    <source>
        <dbReference type="EMBL" id="CAG8746478.1"/>
    </source>
</evidence>
<protein>
    <submittedName>
        <fullName evidence="1">5903_t:CDS:1</fullName>
    </submittedName>
</protein>
<accession>A0ACA9QFR7</accession>
<dbReference type="Proteomes" id="UP000789702">
    <property type="component" value="Unassembled WGS sequence"/>
</dbReference>
<keyword evidence="2" id="KW-1185">Reference proteome</keyword>
<feature type="non-terminal residue" evidence="1">
    <location>
        <position position="1"/>
    </location>
</feature>
<organism evidence="1 2">
    <name type="scientific">Dentiscutata heterogama</name>
    <dbReference type="NCBI Taxonomy" id="1316150"/>
    <lineage>
        <taxon>Eukaryota</taxon>
        <taxon>Fungi</taxon>
        <taxon>Fungi incertae sedis</taxon>
        <taxon>Mucoromycota</taxon>
        <taxon>Glomeromycotina</taxon>
        <taxon>Glomeromycetes</taxon>
        <taxon>Diversisporales</taxon>
        <taxon>Gigasporaceae</taxon>
        <taxon>Dentiscutata</taxon>
    </lineage>
</organism>
<sequence length="189" mass="21997">TKTGLLRLTNEGSLYYEMLDETNKTYFFDILLYQLAQSIPIPQSRLIRTNEKVQTDYTARTYQILFEISILKTYNLSEKSSESILNDLDVLIKNKYITPINQNNFTKFLDELYGIKEQASLLDQLKLPLILFAILFCLIAAIILYSYIKRKKGNKFAIITPIIIIVDFIADITFIKQLYDMNLKITVNL</sequence>
<reference evidence="1" key="1">
    <citation type="submission" date="2021-06" db="EMBL/GenBank/DDBJ databases">
        <authorList>
            <person name="Kallberg Y."/>
            <person name="Tangrot J."/>
            <person name="Rosling A."/>
        </authorList>
    </citation>
    <scope>NUCLEOTIDE SEQUENCE</scope>
    <source>
        <strain evidence="1">IL203A</strain>
    </source>
</reference>
<proteinExistence type="predicted"/>